<feature type="compositionally biased region" description="Basic residues" evidence="4">
    <location>
        <begin position="402"/>
        <end position="416"/>
    </location>
</feature>
<evidence type="ECO:0000259" key="5">
    <source>
        <dbReference type="Pfam" id="PF03184"/>
    </source>
</evidence>
<dbReference type="Pfam" id="PF03184">
    <property type="entry name" value="DDE_1"/>
    <property type="match status" value="1"/>
</dbReference>
<keyword evidence="3" id="KW-0862">Zinc</keyword>
<dbReference type="EMBL" id="JAINUG010000181">
    <property type="protein sequence ID" value="KAJ8389525.1"/>
    <property type="molecule type" value="Genomic_DNA"/>
</dbReference>
<gene>
    <name evidence="6" type="ORF">AAFF_G00119150</name>
</gene>
<comment type="caution">
    <text evidence="6">The sequence shown here is derived from an EMBL/GenBank/DDBJ whole genome shotgun (WGS) entry which is preliminary data.</text>
</comment>
<keyword evidence="2" id="KW-0863">Zinc-finger</keyword>
<protein>
    <recommendedName>
        <fullName evidence="5">DDE-1 domain-containing protein</fullName>
    </recommendedName>
</protein>
<dbReference type="InterPro" id="IPR019786">
    <property type="entry name" value="Zinc_finger_PHD-type_CS"/>
</dbReference>
<reference evidence="6" key="1">
    <citation type="journal article" date="2023" name="Science">
        <title>Genome structures resolve the early diversification of teleost fishes.</title>
        <authorList>
            <person name="Parey E."/>
            <person name="Louis A."/>
            <person name="Montfort J."/>
            <person name="Bouchez O."/>
            <person name="Roques C."/>
            <person name="Iampietro C."/>
            <person name="Lluch J."/>
            <person name="Castinel A."/>
            <person name="Donnadieu C."/>
            <person name="Desvignes T."/>
            <person name="Floi Bucao C."/>
            <person name="Jouanno E."/>
            <person name="Wen M."/>
            <person name="Mejri S."/>
            <person name="Dirks R."/>
            <person name="Jansen H."/>
            <person name="Henkel C."/>
            <person name="Chen W.J."/>
            <person name="Zahm M."/>
            <person name="Cabau C."/>
            <person name="Klopp C."/>
            <person name="Thompson A.W."/>
            <person name="Robinson-Rechavi M."/>
            <person name="Braasch I."/>
            <person name="Lecointre G."/>
            <person name="Bobe J."/>
            <person name="Postlethwait J.H."/>
            <person name="Berthelot C."/>
            <person name="Roest Crollius H."/>
            <person name="Guiguen Y."/>
        </authorList>
    </citation>
    <scope>NUCLEOTIDE SEQUENCE</scope>
    <source>
        <strain evidence="6">NC1722</strain>
    </source>
</reference>
<dbReference type="PANTHER" id="PTHR19303:SF74">
    <property type="entry name" value="POGO TRANSPOSABLE ELEMENT WITH KRAB DOMAIN"/>
    <property type="match status" value="1"/>
</dbReference>
<dbReference type="InterPro" id="IPR004875">
    <property type="entry name" value="DDE_SF_endonuclease_dom"/>
</dbReference>
<keyword evidence="7" id="KW-1185">Reference proteome</keyword>
<dbReference type="InterPro" id="IPR050863">
    <property type="entry name" value="CenT-Element_Derived"/>
</dbReference>
<keyword evidence="1" id="KW-0479">Metal-binding</keyword>
<organism evidence="6 7">
    <name type="scientific">Aldrovandia affinis</name>
    <dbReference type="NCBI Taxonomy" id="143900"/>
    <lineage>
        <taxon>Eukaryota</taxon>
        <taxon>Metazoa</taxon>
        <taxon>Chordata</taxon>
        <taxon>Craniata</taxon>
        <taxon>Vertebrata</taxon>
        <taxon>Euteleostomi</taxon>
        <taxon>Actinopterygii</taxon>
        <taxon>Neopterygii</taxon>
        <taxon>Teleostei</taxon>
        <taxon>Notacanthiformes</taxon>
        <taxon>Halosauridae</taxon>
        <taxon>Aldrovandia</taxon>
    </lineage>
</organism>
<dbReference type="AlphaFoldDB" id="A0AAD7RSP5"/>
<sequence length="479" mass="53935">MKKAGYGWFHGFMKRQPDLGIRKPEALSAARAAGFNPTVVMGWFQKYKDMIETLGLKNVPDHIWNCDETGLQDHFLSTRVVAEVGSPCFQVTGGEKGETTTCLASLNAAGGYGPTMVIFKGKRMKAEWLLGSPQNTVVKVSDNGWINSELFIEWGKLFLQKLPKDDPRPHLLLVDGHTSHEFLNIMRDNNVYMFSLPPHTTHYLQPADRALFKSLKHFWRLEGWIITRESGGKRLDRALFLPLFSKVWMKAATPSNAQAGFRGCGIYPFDPAQIKASLFAPSETTERPLQETREDMPADDTLLVQTPPHPLHGAVQPVMSPPQQHTCLSHLTVPEDIKIVTPPPLAQEVEVEMQPETAEVSFRDLIQIPVRERPTTSRQRAKPPSWNLTSNEHFAYVQGKGVKGKGKGPKAKPKKKTQQDHEPCTICRHAYGHKDDPKCTEEWLSCVVCSWWYHETCAEVNGIIDDDRSLICKDCLFAN</sequence>
<name>A0AAD7RSP5_9TELE</name>
<dbReference type="GO" id="GO:0003677">
    <property type="term" value="F:DNA binding"/>
    <property type="evidence" value="ECO:0007669"/>
    <property type="project" value="TreeGrafter"/>
</dbReference>
<evidence type="ECO:0000256" key="3">
    <source>
        <dbReference type="ARBA" id="ARBA00022833"/>
    </source>
</evidence>
<dbReference type="PANTHER" id="PTHR19303">
    <property type="entry name" value="TRANSPOSON"/>
    <property type="match status" value="1"/>
</dbReference>
<dbReference type="PROSITE" id="PS01359">
    <property type="entry name" value="ZF_PHD_1"/>
    <property type="match status" value="1"/>
</dbReference>
<proteinExistence type="predicted"/>
<dbReference type="GO" id="GO:0008270">
    <property type="term" value="F:zinc ion binding"/>
    <property type="evidence" value="ECO:0007669"/>
    <property type="project" value="UniProtKB-KW"/>
</dbReference>
<feature type="region of interest" description="Disordered" evidence="4">
    <location>
        <begin position="400"/>
        <end position="419"/>
    </location>
</feature>
<accession>A0AAD7RSP5</accession>
<feature type="domain" description="DDE-1" evidence="5">
    <location>
        <begin position="102"/>
        <end position="220"/>
    </location>
</feature>
<evidence type="ECO:0000256" key="4">
    <source>
        <dbReference type="SAM" id="MobiDB-lite"/>
    </source>
</evidence>
<dbReference type="GO" id="GO:0005634">
    <property type="term" value="C:nucleus"/>
    <property type="evidence" value="ECO:0007669"/>
    <property type="project" value="TreeGrafter"/>
</dbReference>
<dbReference type="Proteomes" id="UP001221898">
    <property type="component" value="Unassembled WGS sequence"/>
</dbReference>
<evidence type="ECO:0000313" key="6">
    <source>
        <dbReference type="EMBL" id="KAJ8389525.1"/>
    </source>
</evidence>
<evidence type="ECO:0000256" key="1">
    <source>
        <dbReference type="ARBA" id="ARBA00022723"/>
    </source>
</evidence>
<evidence type="ECO:0000256" key="2">
    <source>
        <dbReference type="ARBA" id="ARBA00022771"/>
    </source>
</evidence>
<evidence type="ECO:0000313" key="7">
    <source>
        <dbReference type="Proteomes" id="UP001221898"/>
    </source>
</evidence>